<dbReference type="Proteomes" id="UP000031760">
    <property type="component" value="Chromosome"/>
</dbReference>
<accession>W8VPJ3</accession>
<dbReference type="InterPro" id="IPR011055">
    <property type="entry name" value="Dup_hybrid_motif"/>
</dbReference>
<evidence type="ECO:0000313" key="3">
    <source>
        <dbReference type="Proteomes" id="UP000031760"/>
    </source>
</evidence>
<dbReference type="Pfam" id="PF01551">
    <property type="entry name" value="Peptidase_M23"/>
    <property type="match status" value="1"/>
</dbReference>
<dbReference type="HOGENOM" id="CLU_062205_1_1_10"/>
<evidence type="ECO:0000259" key="1">
    <source>
        <dbReference type="Pfam" id="PF01551"/>
    </source>
</evidence>
<dbReference type="RefSeq" id="WP_041495747.1">
    <property type="nucleotide sequence ID" value="NZ_AP014548.1"/>
</dbReference>
<proteinExistence type="predicted"/>
<dbReference type="Gene3D" id="2.70.70.10">
    <property type="entry name" value="Glucose Permease (Domain IIA)"/>
    <property type="match status" value="1"/>
</dbReference>
<dbReference type="GO" id="GO:0004222">
    <property type="term" value="F:metalloendopeptidase activity"/>
    <property type="evidence" value="ECO:0007669"/>
    <property type="project" value="TreeGrafter"/>
</dbReference>
<dbReference type="CDD" id="cd12797">
    <property type="entry name" value="M23_peptidase"/>
    <property type="match status" value="1"/>
</dbReference>
<name>W8VPJ3_9FLAO</name>
<dbReference type="SUPFAM" id="SSF51261">
    <property type="entry name" value="Duplicated hybrid motif"/>
    <property type="match status" value="1"/>
</dbReference>
<evidence type="ECO:0000313" key="2">
    <source>
        <dbReference type="EMBL" id="BAO55079.1"/>
    </source>
</evidence>
<dbReference type="PANTHER" id="PTHR21666">
    <property type="entry name" value="PEPTIDASE-RELATED"/>
    <property type="match status" value="1"/>
</dbReference>
<sequence>MRIFLSISCLLICLQVYGQKNAWKNKSEARWENFENGTRLLASNDNLLPVTYIVDVKIKNLKQSVSNGTLVVIPPGASDSVVFEFIKIDPKKGWDVKNNTLSYYGDLSDTEYDADYVYDLPFENGASFKVAQGYGGTISHQNKFAIDFNTPVNTTVHAAREGLVVEVVENNVRSCDQPSCADFNNYVKILHSDGTIMQYLHLKRNGSAVKAGEMVNKGDLIGYSGNTGWSTGPHLHIDLYLTGKDNKYQTLKTKFKIQKGEISEELIKGEIYTKDY</sequence>
<dbReference type="PANTHER" id="PTHR21666:SF294">
    <property type="entry name" value="PEPTIDASE M23"/>
    <property type="match status" value="1"/>
</dbReference>
<feature type="domain" description="M23ase beta-sheet core" evidence="1">
    <location>
        <begin position="145"/>
        <end position="244"/>
    </location>
</feature>
<gene>
    <name evidence="2" type="ORF">NMS_1070</name>
</gene>
<dbReference type="AlphaFoldDB" id="W8VPJ3"/>
<organism evidence="2 3">
    <name type="scientific">Nonlabens marinus S1-08</name>
    <dbReference type="NCBI Taxonomy" id="1454201"/>
    <lineage>
        <taxon>Bacteria</taxon>
        <taxon>Pseudomonadati</taxon>
        <taxon>Bacteroidota</taxon>
        <taxon>Flavobacteriia</taxon>
        <taxon>Flavobacteriales</taxon>
        <taxon>Flavobacteriaceae</taxon>
        <taxon>Nonlabens</taxon>
    </lineage>
</organism>
<protein>
    <submittedName>
        <fullName evidence="2">Peptidase, M23/M37 family</fullName>
    </submittedName>
</protein>
<keyword evidence="3" id="KW-1185">Reference proteome</keyword>
<dbReference type="InterPro" id="IPR016047">
    <property type="entry name" value="M23ase_b-sheet_dom"/>
</dbReference>
<dbReference type="InterPro" id="IPR050570">
    <property type="entry name" value="Cell_wall_metabolism_enzyme"/>
</dbReference>
<dbReference type="KEGG" id="nmf:NMS_1070"/>
<dbReference type="STRING" id="1454201.NMS_1070"/>
<dbReference type="EMBL" id="AP014548">
    <property type="protein sequence ID" value="BAO55079.1"/>
    <property type="molecule type" value="Genomic_DNA"/>
</dbReference>
<reference evidence="2 3" key="1">
    <citation type="journal article" date="2014" name="Proc. Natl. Acad. Sci. U.S.A.">
        <title>Functional characterization of flavobacteria rhodopsins reveals a unique class of light-driven chloride pump in bacteria.</title>
        <authorList>
            <person name="Yoshizawa S."/>
            <person name="Kumagai Y."/>
            <person name="Kim H."/>
            <person name="Ogura Y."/>
            <person name="Hayashi T."/>
            <person name="Iwasaki W."/>
            <person name="DeLong E.F."/>
            <person name="Kogure K."/>
        </authorList>
    </citation>
    <scope>NUCLEOTIDE SEQUENCE [LARGE SCALE GENOMIC DNA]</scope>
    <source>
        <strain evidence="2 3">S1-08</strain>
    </source>
</reference>
<dbReference type="OrthoDB" id="9809488at2"/>